<evidence type="ECO:0000313" key="3">
    <source>
        <dbReference type="EMBL" id="MBA2949675.1"/>
    </source>
</evidence>
<dbReference type="AlphaFoldDB" id="A0A7W0DR33"/>
<protein>
    <submittedName>
        <fullName evidence="3">Uncharacterized protein</fullName>
    </submittedName>
</protein>
<dbReference type="Proteomes" id="UP000545761">
    <property type="component" value="Unassembled WGS sequence"/>
</dbReference>
<dbReference type="EMBL" id="JACEHE010000020">
    <property type="protein sequence ID" value="MBA2949675.1"/>
    <property type="molecule type" value="Genomic_DNA"/>
</dbReference>
<organism evidence="3 4">
    <name type="scientific">Streptomyces himalayensis subsp. himalayensis</name>
    <dbReference type="NCBI Taxonomy" id="2756131"/>
    <lineage>
        <taxon>Bacteria</taxon>
        <taxon>Bacillati</taxon>
        <taxon>Actinomycetota</taxon>
        <taxon>Actinomycetes</taxon>
        <taxon>Kitasatosporales</taxon>
        <taxon>Streptomycetaceae</taxon>
        <taxon>Streptomyces</taxon>
        <taxon>Streptomyces himalayensis</taxon>
    </lineage>
</organism>
<keyword evidence="2" id="KW-0812">Transmembrane</keyword>
<keyword evidence="2" id="KW-0472">Membrane</keyword>
<evidence type="ECO:0000256" key="2">
    <source>
        <dbReference type="SAM" id="Phobius"/>
    </source>
</evidence>
<name>A0A7W0DR33_9ACTN</name>
<gene>
    <name evidence="3" type="ORF">H1D24_28625</name>
</gene>
<accession>A0A7W0DR33</accession>
<keyword evidence="2" id="KW-1133">Transmembrane helix</keyword>
<feature type="region of interest" description="Disordered" evidence="1">
    <location>
        <begin position="122"/>
        <end position="149"/>
    </location>
</feature>
<evidence type="ECO:0000313" key="4">
    <source>
        <dbReference type="Proteomes" id="UP000545761"/>
    </source>
</evidence>
<sequence length="203" mass="20784">MTSTLNTPHPTGFQQRLGDELESLALLTSVAAEARPAPRRTRPARLRLPLAVAGVAAGVAAAVALPVLSLPGQGAQTIGSSAYAVTKESDGTLLLRLDSRDGLEGFQKALDELGVPATALEPSASCTEPRPEVIPGASTGLRGAEKGDPPNSIRIDPDGFPDNGHLLLTAGFAPDGRMAVLAVSVVKDIPSCLPGSGDIVRVK</sequence>
<evidence type="ECO:0000256" key="1">
    <source>
        <dbReference type="SAM" id="MobiDB-lite"/>
    </source>
</evidence>
<comment type="caution">
    <text evidence="3">The sequence shown here is derived from an EMBL/GenBank/DDBJ whole genome shotgun (WGS) entry which is preliminary data.</text>
</comment>
<proteinExistence type="predicted"/>
<feature type="transmembrane region" description="Helical" evidence="2">
    <location>
        <begin position="48"/>
        <end position="68"/>
    </location>
</feature>
<dbReference type="RefSeq" id="WP_181660598.1">
    <property type="nucleotide sequence ID" value="NZ_JACEHE010000020.1"/>
</dbReference>
<reference evidence="3 4" key="1">
    <citation type="submission" date="2020-07" db="EMBL/GenBank/DDBJ databases">
        <title>Streptomyces isolated from Indian soil.</title>
        <authorList>
            <person name="Mandal S."/>
            <person name="Maiti P.K."/>
        </authorList>
    </citation>
    <scope>NUCLEOTIDE SEQUENCE [LARGE SCALE GENOMIC DNA]</scope>
    <source>
        <strain evidence="3 4">PSKA28</strain>
    </source>
</reference>